<dbReference type="EMBL" id="NIRQ01000001">
    <property type="protein sequence ID" value="PHI13616.1"/>
    <property type="molecule type" value="Genomic_DNA"/>
</dbReference>
<evidence type="ECO:0000313" key="2">
    <source>
        <dbReference type="Proteomes" id="UP000221852"/>
    </source>
</evidence>
<name>A0A2C6C4A6_FUSNP</name>
<sequence>MERIKLETLVKRENKRKELKTVAEVLRYKHNFEVKRMKDLFENIDIKEIVIVDANNKNRIGLTFKAPFNFKEIAKYLCKFERRLLKNTGLNCAHILNKENMKKIG</sequence>
<reference evidence="1 2" key="1">
    <citation type="submission" date="2017-06" db="EMBL/GenBank/DDBJ databases">
        <title>Draft genome sequence of Fusobacterium nucleatum subsp. polymorphum KCOM 1330 (=ChDC F330).</title>
        <authorList>
            <person name="Kook J.-K."/>
            <person name="Park S.-N."/>
            <person name="Lim Y.K."/>
            <person name="Roh H."/>
        </authorList>
    </citation>
    <scope>NUCLEOTIDE SEQUENCE [LARGE SCALE GENOMIC DNA]</scope>
    <source>
        <strain evidence="2">KCOM 1330 (ChDC F330)</strain>
    </source>
</reference>
<protein>
    <submittedName>
        <fullName evidence="1">Uncharacterized protein</fullName>
    </submittedName>
</protein>
<dbReference type="RefSeq" id="WP_098994706.1">
    <property type="nucleotide sequence ID" value="NZ_CP084159.1"/>
</dbReference>
<gene>
    <name evidence="1" type="ORF">CBG59_07950</name>
</gene>
<organism evidence="1 2">
    <name type="scientific">Fusobacterium nucleatum subsp. polymorphum</name>
    <name type="common">Fusobacterium polymorphum</name>
    <dbReference type="NCBI Taxonomy" id="76857"/>
    <lineage>
        <taxon>Bacteria</taxon>
        <taxon>Fusobacteriati</taxon>
        <taxon>Fusobacteriota</taxon>
        <taxon>Fusobacteriia</taxon>
        <taxon>Fusobacteriales</taxon>
        <taxon>Fusobacteriaceae</taxon>
        <taxon>Fusobacterium</taxon>
    </lineage>
</organism>
<evidence type="ECO:0000313" key="1">
    <source>
        <dbReference type="EMBL" id="PHI13616.1"/>
    </source>
</evidence>
<accession>A0A2C6C4A6</accession>
<comment type="caution">
    <text evidence="1">The sequence shown here is derived from an EMBL/GenBank/DDBJ whole genome shotgun (WGS) entry which is preliminary data.</text>
</comment>
<dbReference type="Proteomes" id="UP000221852">
    <property type="component" value="Unassembled WGS sequence"/>
</dbReference>
<proteinExistence type="predicted"/>
<dbReference type="AlphaFoldDB" id="A0A2C6C4A6"/>